<organism evidence="1 2">
    <name type="scientific">Methanosarcina barkeri str. Wiesmoor</name>
    <dbReference type="NCBI Taxonomy" id="1434109"/>
    <lineage>
        <taxon>Archaea</taxon>
        <taxon>Methanobacteriati</taxon>
        <taxon>Methanobacteriota</taxon>
        <taxon>Stenosarchaea group</taxon>
        <taxon>Methanomicrobia</taxon>
        <taxon>Methanosarcinales</taxon>
        <taxon>Methanosarcinaceae</taxon>
        <taxon>Methanosarcina</taxon>
    </lineage>
</organism>
<accession>A0A0E3QQX4</accession>
<sequence length="122" mass="13316">MELTEKQRTLLKGQIEEFLKTKNSEDDWCVACGAGAAESKDLLSRDPEIYRQFTSKETINDLLTSPTVSALIQKSGSNMWCVACGAGKSKSLGEDVINPAMNKGSSAEIDKAMTKVIEILKE</sequence>
<dbReference type="RefSeq" id="WP_011306344.1">
    <property type="nucleotide sequence ID" value="NZ_CP009526.1"/>
</dbReference>
<dbReference type="Proteomes" id="UP000033038">
    <property type="component" value="Chromosome"/>
</dbReference>
<dbReference type="AlphaFoldDB" id="A0A0E3QQX4"/>
<evidence type="ECO:0000313" key="2">
    <source>
        <dbReference type="Proteomes" id="UP000033038"/>
    </source>
</evidence>
<name>A0A0E3QQX4_METBA</name>
<evidence type="ECO:0000313" key="1">
    <source>
        <dbReference type="EMBL" id="AKB52642.1"/>
    </source>
</evidence>
<protein>
    <submittedName>
        <fullName evidence="1">Uncharacterized protein</fullName>
    </submittedName>
</protein>
<dbReference type="GeneID" id="24825007"/>
<dbReference type="KEGG" id="mbw:MSBRW_3389"/>
<reference evidence="1 2" key="1">
    <citation type="submission" date="2014-07" db="EMBL/GenBank/DDBJ databases">
        <title>Methanogenic archaea and the global carbon cycle.</title>
        <authorList>
            <person name="Henriksen J.R."/>
            <person name="Luke J."/>
            <person name="Reinhart S."/>
            <person name="Benedict M.N."/>
            <person name="Youngblut N.D."/>
            <person name="Metcalf M.E."/>
            <person name="Whitaker R.J."/>
            <person name="Metcalf W.W."/>
        </authorList>
    </citation>
    <scope>NUCLEOTIDE SEQUENCE [LARGE SCALE GENOMIC DNA]</scope>
    <source>
        <strain evidence="1 2">Wiesmoor</strain>
    </source>
</reference>
<dbReference type="EMBL" id="CP009526">
    <property type="protein sequence ID" value="AKB52642.1"/>
    <property type="molecule type" value="Genomic_DNA"/>
</dbReference>
<dbReference type="PATRIC" id="fig|1434109.4.peg.4399"/>
<gene>
    <name evidence="1" type="ORF">MSBRW_3389</name>
</gene>
<proteinExistence type="predicted"/>
<dbReference type="HOGENOM" id="CLU_2021494_0_0_2"/>